<feature type="domain" description="HYR" evidence="4">
    <location>
        <begin position="726"/>
        <end position="806"/>
    </location>
</feature>
<dbReference type="EMBL" id="JAIZAY010000018">
    <property type="protein sequence ID" value="KAJ8025225.1"/>
    <property type="molecule type" value="Genomic_DNA"/>
</dbReference>
<keyword evidence="2" id="KW-0472">Membrane</keyword>
<dbReference type="Pfam" id="PF02494">
    <property type="entry name" value="HYR"/>
    <property type="match status" value="4"/>
</dbReference>
<evidence type="ECO:0000313" key="5">
    <source>
        <dbReference type="EMBL" id="KAJ8025225.1"/>
    </source>
</evidence>
<evidence type="ECO:0000313" key="6">
    <source>
        <dbReference type="Proteomes" id="UP001152320"/>
    </source>
</evidence>
<feature type="signal peptide" evidence="3">
    <location>
        <begin position="1"/>
        <end position="28"/>
    </location>
</feature>
<dbReference type="PANTHER" id="PTHR24273">
    <property type="entry name" value="FI04643P-RELATED"/>
    <property type="match status" value="1"/>
</dbReference>
<accession>A0A9Q0YMI4</accession>
<evidence type="ECO:0000259" key="4">
    <source>
        <dbReference type="PROSITE" id="PS50825"/>
    </source>
</evidence>
<feature type="domain" description="HYR" evidence="4">
    <location>
        <begin position="807"/>
        <end position="889"/>
    </location>
</feature>
<evidence type="ECO:0000256" key="3">
    <source>
        <dbReference type="SAM" id="SignalP"/>
    </source>
</evidence>
<evidence type="ECO:0000256" key="1">
    <source>
        <dbReference type="ARBA" id="ARBA00022737"/>
    </source>
</evidence>
<dbReference type="OrthoDB" id="5964882at2759"/>
<feature type="domain" description="HYR" evidence="4">
    <location>
        <begin position="640"/>
        <end position="724"/>
    </location>
</feature>
<reference evidence="5" key="1">
    <citation type="submission" date="2021-10" db="EMBL/GenBank/DDBJ databases">
        <title>Tropical sea cucumber genome reveals ecological adaptation and Cuvierian tubules defense mechanism.</title>
        <authorList>
            <person name="Chen T."/>
        </authorList>
    </citation>
    <scope>NUCLEOTIDE SEQUENCE</scope>
    <source>
        <strain evidence="5">Nanhai2018</strain>
        <tissue evidence="5">Muscle</tissue>
    </source>
</reference>
<keyword evidence="2" id="KW-0812">Transmembrane</keyword>
<keyword evidence="2" id="KW-1133">Transmembrane helix</keyword>
<gene>
    <name evidence="5" type="ORF">HOLleu_35373</name>
</gene>
<dbReference type="Proteomes" id="UP001152320">
    <property type="component" value="Chromosome 18"/>
</dbReference>
<evidence type="ECO:0000256" key="2">
    <source>
        <dbReference type="SAM" id="Phobius"/>
    </source>
</evidence>
<feature type="domain" description="HYR" evidence="4">
    <location>
        <begin position="555"/>
        <end position="638"/>
    </location>
</feature>
<dbReference type="PANTHER" id="PTHR24273:SF32">
    <property type="entry name" value="HYALIN"/>
    <property type="match status" value="1"/>
</dbReference>
<dbReference type="PROSITE" id="PS50825">
    <property type="entry name" value="HYR"/>
    <property type="match status" value="4"/>
</dbReference>
<keyword evidence="3" id="KW-0732">Signal</keyword>
<comment type="caution">
    <text evidence="5">The sequence shown here is derived from an EMBL/GenBank/DDBJ whole genome shotgun (WGS) entry which is preliminary data.</text>
</comment>
<feature type="transmembrane region" description="Helical" evidence="2">
    <location>
        <begin position="897"/>
        <end position="922"/>
    </location>
</feature>
<keyword evidence="6" id="KW-1185">Reference proteome</keyword>
<keyword evidence="1" id="KW-0677">Repeat</keyword>
<organism evidence="5 6">
    <name type="scientific">Holothuria leucospilota</name>
    <name type="common">Black long sea cucumber</name>
    <name type="synonym">Mertensiothuria leucospilota</name>
    <dbReference type="NCBI Taxonomy" id="206669"/>
    <lineage>
        <taxon>Eukaryota</taxon>
        <taxon>Metazoa</taxon>
        <taxon>Echinodermata</taxon>
        <taxon>Eleutherozoa</taxon>
        <taxon>Echinozoa</taxon>
        <taxon>Holothuroidea</taxon>
        <taxon>Aspidochirotacea</taxon>
        <taxon>Aspidochirotida</taxon>
        <taxon>Holothuriidae</taxon>
        <taxon>Holothuria</taxon>
    </lineage>
</organism>
<feature type="chain" id="PRO_5040343695" evidence="3">
    <location>
        <begin position="29"/>
        <end position="950"/>
    </location>
</feature>
<dbReference type="AlphaFoldDB" id="A0A9Q0YMI4"/>
<proteinExistence type="predicted"/>
<dbReference type="InterPro" id="IPR003410">
    <property type="entry name" value="HYR_dom"/>
</dbReference>
<name>A0A9Q0YMI4_HOLLE</name>
<protein>
    <submittedName>
        <fullName evidence="5">Hyalin</fullName>
    </submittedName>
</protein>
<sequence length="950" mass="104057">MEPVSFSSKSSVLKVTFLALISPVFVSGSHFRGGIITWRPEINIPPPQGTFPTVLFDYRVAFRNSYGPQHFCDQTTIDSDTINAGQGFLKCDNGCTSLNDDFDYKCTDFSVVGDWTTGVGKSQLTPTSNVFEVFYEGNAWIPLANGGNGEWILRSRVDLTPRSDNGLLNSSPTTSNMPIVRIPLNCSSRFLIPVTDPDGDVVRCRYAEAVGNECGAICGELSATLDEATCILEWTPAKTGLFGVAIQIEDFVNAFSTVPLSSIPLQFLFEVFESDGSCADAPVFDPAVLSGESCIAVPSGQTFTTRIEAIVSHPSRRIVEINTVSPVGLTTTSVQQVPGSDVAYFIDVLFTSSTKMQQQEIFCFVAEDSGRLTSEQRCVFLVTATAPPTPLGAIIDGNNLITITIDRIIRRPDMSRFIRIVSAGAQQPIFTFDSTSASDVIFPVSGTSVEIQLPSGLPAGDTYQVSLDRGAIETNDFCGVENEPTALTIAETACSSRAITATATGPLSNVYWASPAIDKLFSSNFLPGDMFHPGVTKVVYRIEDDIVCTFSVIVEDTTPPEIEFCNDNLIVKLNDENMYAAVEWPVPTVTDTEGGLVTLQSTSSPGDRFYEGRSVVEYNFFDTFNNVASCRFNVDILGSLDKTPPEITNCRDSTVLFYFNEIRDRYEVILPTPSAVDDSGFPVSVSSTYNSRGGLGIGWTDVTYTFTDQNSNVATCQFPVVIVKNNTQQVVRFQDCPSDLTVNASDSNNSIEVFWMEPTLTGLDGRVTLRQSHFPGDVFEIGSTKVTYVVEKYGNAQDVCQFNVEVKDISSPLILNCPQSKKVVSCRGSRTVNWREPVAIDNSNVPPDVFQSHYPRMSLFQHGTTTVSYTFRDGCGNIARCSFNITHHKGSCLVITVYLWIIFLIILLIIIIVYICTLVAFCSTSEKRKDKKNRSSTNPLVDNVEIETLD</sequence>